<dbReference type="RefSeq" id="WP_169887011.1">
    <property type="nucleotide sequence ID" value="NZ_JAAQXG010000016.1"/>
</dbReference>
<feature type="signal peptide" evidence="2">
    <location>
        <begin position="1"/>
        <end position="27"/>
    </location>
</feature>
<keyword evidence="2" id="KW-0732">Signal</keyword>
<evidence type="ECO:0000313" key="4">
    <source>
        <dbReference type="Proteomes" id="UP000183046"/>
    </source>
</evidence>
<dbReference type="AlphaFoldDB" id="A0A1G5PGC7"/>
<proteinExistence type="predicted"/>
<feature type="compositionally biased region" description="Low complexity" evidence="1">
    <location>
        <begin position="87"/>
        <end position="98"/>
    </location>
</feature>
<reference evidence="4" key="1">
    <citation type="submission" date="2016-10" db="EMBL/GenBank/DDBJ databases">
        <authorList>
            <person name="de Groot N.N."/>
        </authorList>
    </citation>
    <scope>NUCLEOTIDE SEQUENCE [LARGE SCALE GENOMIC DNA]</scope>
    <source>
        <strain evidence="4">DSM 15758</strain>
    </source>
</reference>
<feature type="region of interest" description="Disordered" evidence="1">
    <location>
        <begin position="87"/>
        <end position="108"/>
    </location>
</feature>
<comment type="caution">
    <text evidence="3">The sequence shown here is derived from an EMBL/GenBank/DDBJ whole genome shotgun (WGS) entry which is preliminary data.</text>
</comment>
<accession>A0A1G5PGC7</accession>
<feature type="chain" id="PRO_5043145094" evidence="2">
    <location>
        <begin position="28"/>
        <end position="108"/>
    </location>
</feature>
<dbReference type="Proteomes" id="UP000183046">
    <property type="component" value="Unassembled WGS sequence"/>
</dbReference>
<evidence type="ECO:0000313" key="3">
    <source>
        <dbReference type="EMBL" id="SCZ48552.1"/>
    </source>
</evidence>
<dbReference type="EMBL" id="FMWB01000027">
    <property type="protein sequence ID" value="SCZ48552.1"/>
    <property type="molecule type" value="Genomic_DNA"/>
</dbReference>
<gene>
    <name evidence="3" type="ORF">SAMN05216279_12722</name>
</gene>
<protein>
    <submittedName>
        <fullName evidence="3">Uncharacterized protein</fullName>
    </submittedName>
</protein>
<organism evidence="3 4">
    <name type="scientific">Pseudomonas oryzihabitans</name>
    <dbReference type="NCBI Taxonomy" id="47885"/>
    <lineage>
        <taxon>Bacteria</taxon>
        <taxon>Pseudomonadati</taxon>
        <taxon>Pseudomonadota</taxon>
        <taxon>Gammaproteobacteria</taxon>
        <taxon>Pseudomonadales</taxon>
        <taxon>Pseudomonadaceae</taxon>
        <taxon>Pseudomonas</taxon>
    </lineage>
</organism>
<name>A0A1G5PGC7_9PSED</name>
<evidence type="ECO:0000256" key="1">
    <source>
        <dbReference type="SAM" id="MobiDB-lite"/>
    </source>
</evidence>
<evidence type="ECO:0000256" key="2">
    <source>
        <dbReference type="SAM" id="SignalP"/>
    </source>
</evidence>
<sequence>MTGSGARLLKGLLLAVIASLPLAGAIAAETPDELPLLDRLEAVAIPIGRGAVLQDALGCFWGVRPGQKVPQLVAISDEAGHALCRGAASGAEPGAEPEPQVRRTPLVN</sequence>